<protein>
    <submittedName>
        <fullName evidence="1">Uncharacterized protein</fullName>
    </submittedName>
</protein>
<keyword evidence="2" id="KW-1185">Reference proteome</keyword>
<dbReference type="Proteomes" id="UP000828390">
    <property type="component" value="Unassembled WGS sequence"/>
</dbReference>
<name>A0A9D4CAD3_DREPO</name>
<gene>
    <name evidence="1" type="ORF">DPMN_062960</name>
</gene>
<accession>A0A9D4CAD3</accession>
<evidence type="ECO:0000313" key="2">
    <source>
        <dbReference type="Proteomes" id="UP000828390"/>
    </source>
</evidence>
<reference evidence="1" key="2">
    <citation type="submission" date="2020-11" db="EMBL/GenBank/DDBJ databases">
        <authorList>
            <person name="McCartney M.A."/>
            <person name="Auch B."/>
            <person name="Kono T."/>
            <person name="Mallez S."/>
            <person name="Becker A."/>
            <person name="Gohl D.M."/>
            <person name="Silverstein K.A.T."/>
            <person name="Koren S."/>
            <person name="Bechman K.B."/>
            <person name="Herman A."/>
            <person name="Abrahante J.E."/>
            <person name="Garbe J."/>
        </authorList>
    </citation>
    <scope>NUCLEOTIDE SEQUENCE</scope>
    <source>
        <strain evidence="1">Duluth1</strain>
        <tissue evidence="1">Whole animal</tissue>
    </source>
</reference>
<sequence length="53" mass="6388">MHRLAYKRVRRLRQRKWWIRAMLGPERRLVQSTAICDSAGGHPTTLFLFSYQK</sequence>
<reference evidence="1" key="1">
    <citation type="journal article" date="2019" name="bioRxiv">
        <title>The Genome of the Zebra Mussel, Dreissena polymorpha: A Resource for Invasive Species Research.</title>
        <authorList>
            <person name="McCartney M.A."/>
            <person name="Auch B."/>
            <person name="Kono T."/>
            <person name="Mallez S."/>
            <person name="Zhang Y."/>
            <person name="Obille A."/>
            <person name="Becker A."/>
            <person name="Abrahante J.E."/>
            <person name="Garbe J."/>
            <person name="Badalamenti J.P."/>
            <person name="Herman A."/>
            <person name="Mangelson H."/>
            <person name="Liachko I."/>
            <person name="Sullivan S."/>
            <person name="Sone E.D."/>
            <person name="Koren S."/>
            <person name="Silverstein K.A.T."/>
            <person name="Beckman K.B."/>
            <person name="Gohl D.M."/>
        </authorList>
    </citation>
    <scope>NUCLEOTIDE SEQUENCE</scope>
    <source>
        <strain evidence="1">Duluth1</strain>
        <tissue evidence="1">Whole animal</tissue>
    </source>
</reference>
<dbReference type="AlphaFoldDB" id="A0A9D4CAD3"/>
<dbReference type="EMBL" id="JAIWYP010000013">
    <property type="protein sequence ID" value="KAH3720067.1"/>
    <property type="molecule type" value="Genomic_DNA"/>
</dbReference>
<proteinExistence type="predicted"/>
<comment type="caution">
    <text evidence="1">The sequence shown here is derived from an EMBL/GenBank/DDBJ whole genome shotgun (WGS) entry which is preliminary data.</text>
</comment>
<evidence type="ECO:0000313" key="1">
    <source>
        <dbReference type="EMBL" id="KAH3720067.1"/>
    </source>
</evidence>
<organism evidence="1 2">
    <name type="scientific">Dreissena polymorpha</name>
    <name type="common">Zebra mussel</name>
    <name type="synonym">Mytilus polymorpha</name>
    <dbReference type="NCBI Taxonomy" id="45954"/>
    <lineage>
        <taxon>Eukaryota</taxon>
        <taxon>Metazoa</taxon>
        <taxon>Spiralia</taxon>
        <taxon>Lophotrochozoa</taxon>
        <taxon>Mollusca</taxon>
        <taxon>Bivalvia</taxon>
        <taxon>Autobranchia</taxon>
        <taxon>Heteroconchia</taxon>
        <taxon>Euheterodonta</taxon>
        <taxon>Imparidentia</taxon>
        <taxon>Neoheterodontei</taxon>
        <taxon>Myida</taxon>
        <taxon>Dreissenoidea</taxon>
        <taxon>Dreissenidae</taxon>
        <taxon>Dreissena</taxon>
    </lineage>
</organism>